<dbReference type="InterPro" id="IPR011992">
    <property type="entry name" value="EF-hand-dom_pair"/>
</dbReference>
<evidence type="ECO:0000313" key="3">
    <source>
        <dbReference type="Proteomes" id="UP001626550"/>
    </source>
</evidence>
<dbReference type="Gene3D" id="1.10.238.10">
    <property type="entry name" value="EF-hand"/>
    <property type="match status" value="1"/>
</dbReference>
<accession>A0ABD2PWR1</accession>
<evidence type="ECO:0000256" key="1">
    <source>
        <dbReference type="SAM" id="MobiDB-lite"/>
    </source>
</evidence>
<protein>
    <recommendedName>
        <fullName evidence="4">EF-hand domain-containing protein</fullName>
    </recommendedName>
</protein>
<name>A0ABD2PWR1_9PLAT</name>
<keyword evidence="3" id="KW-1185">Reference proteome</keyword>
<organism evidence="2 3">
    <name type="scientific">Cichlidogyrus casuarinus</name>
    <dbReference type="NCBI Taxonomy" id="1844966"/>
    <lineage>
        <taxon>Eukaryota</taxon>
        <taxon>Metazoa</taxon>
        <taxon>Spiralia</taxon>
        <taxon>Lophotrochozoa</taxon>
        <taxon>Platyhelminthes</taxon>
        <taxon>Monogenea</taxon>
        <taxon>Monopisthocotylea</taxon>
        <taxon>Dactylogyridea</taxon>
        <taxon>Ancyrocephalidae</taxon>
        <taxon>Cichlidogyrus</taxon>
    </lineage>
</organism>
<dbReference type="AlphaFoldDB" id="A0ABD2PWR1"/>
<comment type="caution">
    <text evidence="2">The sequence shown here is derived from an EMBL/GenBank/DDBJ whole genome shotgun (WGS) entry which is preliminary data.</text>
</comment>
<dbReference type="SUPFAM" id="SSF47473">
    <property type="entry name" value="EF-hand"/>
    <property type="match status" value="1"/>
</dbReference>
<gene>
    <name evidence="2" type="ORF">Ciccas_010555</name>
</gene>
<feature type="region of interest" description="Disordered" evidence="1">
    <location>
        <begin position="100"/>
        <end position="120"/>
    </location>
</feature>
<evidence type="ECO:0008006" key="4">
    <source>
        <dbReference type="Google" id="ProtNLM"/>
    </source>
</evidence>
<evidence type="ECO:0000313" key="2">
    <source>
        <dbReference type="EMBL" id="KAL3310871.1"/>
    </source>
</evidence>
<proteinExistence type="predicted"/>
<sequence>MDPSCFQTNGEIMSTRSKPLSYQRLVYPHEASLMQSCRPSIPMRLPSIQHPMLLRSVSFDNLHLTGKHQSVDTPPKHRHMNQLYKNFELPIPLEKLVACQKRSSPPPPEGILTMEGDPNKTKLPLFGTKADLGTRSSSQANSPTGSAAASSMLRFDIDEIEFTIRQKMQTHYREFRRLFVANDPESKGNLSRDALARVLTLMLHKPINQHYVSELLRRLKFRSDKQTSSTVSEATTASKLRRSASDASDIVRQLNRATQHQPRSDWLDPILRGKQPLLAHQLMALLKDRLRNKYCFAFHLAILIQFSLISIDKLLHNSEEEQELETTLIEKIELLQKIRDLGILISDSEFEKFWRRLDSSHGQAISNETFLQQLCLVNKLEHQQPHTEKEELVCDSTQTKHGEISVGGETEFIFYDTSTLINKR</sequence>
<dbReference type="EMBL" id="JBJKFK010002604">
    <property type="protein sequence ID" value="KAL3310871.1"/>
    <property type="molecule type" value="Genomic_DNA"/>
</dbReference>
<dbReference type="Proteomes" id="UP001626550">
    <property type="component" value="Unassembled WGS sequence"/>
</dbReference>
<reference evidence="2 3" key="1">
    <citation type="submission" date="2024-11" db="EMBL/GenBank/DDBJ databases">
        <title>Adaptive evolution of stress response genes in parasites aligns with host niche diversity.</title>
        <authorList>
            <person name="Hahn C."/>
            <person name="Resl P."/>
        </authorList>
    </citation>
    <scope>NUCLEOTIDE SEQUENCE [LARGE SCALE GENOMIC DNA]</scope>
    <source>
        <strain evidence="2">EGGRZ-B1_66</strain>
        <tissue evidence="2">Body</tissue>
    </source>
</reference>